<dbReference type="AlphaFoldDB" id="A0A1U6HKZ8"/>
<feature type="transmembrane region" description="Helical" evidence="6">
    <location>
        <begin position="252"/>
        <end position="276"/>
    </location>
</feature>
<dbReference type="InterPro" id="IPR023271">
    <property type="entry name" value="Aquaporin-like"/>
</dbReference>
<feature type="transmembrane region" description="Helical" evidence="6">
    <location>
        <begin position="186"/>
        <end position="205"/>
    </location>
</feature>
<evidence type="ECO:0000256" key="5">
    <source>
        <dbReference type="SAM" id="MobiDB-lite"/>
    </source>
</evidence>
<dbReference type="Pfam" id="PF01226">
    <property type="entry name" value="Form_Nir_trans"/>
    <property type="match status" value="1"/>
</dbReference>
<protein>
    <submittedName>
        <fullName evidence="7">Formate/nitrite transporter FocA, FNT family</fullName>
    </submittedName>
</protein>
<dbReference type="GO" id="GO:0005886">
    <property type="term" value="C:plasma membrane"/>
    <property type="evidence" value="ECO:0007669"/>
    <property type="project" value="TreeGrafter"/>
</dbReference>
<keyword evidence="8" id="KW-1185">Reference proteome</keyword>
<dbReference type="PANTHER" id="PTHR30520:SF2">
    <property type="entry name" value="INNER MEMBRANE PROTEIN YFDC"/>
    <property type="match status" value="1"/>
</dbReference>
<dbReference type="Proteomes" id="UP000190989">
    <property type="component" value="Unassembled WGS sequence"/>
</dbReference>
<dbReference type="STRING" id="428990.SAMN06295987_102681"/>
<dbReference type="PANTHER" id="PTHR30520">
    <property type="entry name" value="FORMATE TRANSPORTER-RELATED"/>
    <property type="match status" value="1"/>
</dbReference>
<evidence type="ECO:0000313" key="7">
    <source>
        <dbReference type="EMBL" id="SLJ96484.1"/>
    </source>
</evidence>
<keyword evidence="4 6" id="KW-0472">Membrane</keyword>
<dbReference type="InterPro" id="IPR000292">
    <property type="entry name" value="For/NO2_transpt"/>
</dbReference>
<comment type="subcellular location">
    <subcellularLocation>
        <location evidence="1">Membrane</location>
        <topology evidence="1">Multi-pass membrane protein</topology>
    </subcellularLocation>
</comment>
<reference evidence="8" key="1">
    <citation type="submission" date="2017-02" db="EMBL/GenBank/DDBJ databases">
        <authorList>
            <person name="Varghese N."/>
            <person name="Submissions S."/>
        </authorList>
    </citation>
    <scope>NUCLEOTIDE SEQUENCE [LARGE SCALE GENOMIC DNA]</scope>
    <source>
        <strain evidence="8">SM117</strain>
    </source>
</reference>
<dbReference type="GO" id="GO:0015499">
    <property type="term" value="F:formate transmembrane transporter activity"/>
    <property type="evidence" value="ECO:0007669"/>
    <property type="project" value="TreeGrafter"/>
</dbReference>
<dbReference type="RefSeq" id="WP_079730217.1">
    <property type="nucleotide sequence ID" value="NZ_FVZE01000002.1"/>
</dbReference>
<evidence type="ECO:0000256" key="6">
    <source>
        <dbReference type="SAM" id="Phobius"/>
    </source>
</evidence>
<keyword evidence="2 6" id="KW-0812">Transmembrane</keyword>
<feature type="transmembrane region" description="Helical" evidence="6">
    <location>
        <begin position="58"/>
        <end position="79"/>
    </location>
</feature>
<dbReference type="Gene3D" id="1.20.1080.10">
    <property type="entry name" value="Glycerol uptake facilitator protein"/>
    <property type="match status" value="1"/>
</dbReference>
<evidence type="ECO:0000313" key="8">
    <source>
        <dbReference type="Proteomes" id="UP000190989"/>
    </source>
</evidence>
<feature type="transmembrane region" description="Helical" evidence="6">
    <location>
        <begin position="138"/>
        <end position="161"/>
    </location>
</feature>
<evidence type="ECO:0000256" key="2">
    <source>
        <dbReference type="ARBA" id="ARBA00022692"/>
    </source>
</evidence>
<name>A0A1U6HKZ8_9SPHN</name>
<gene>
    <name evidence="7" type="ORF">SAMN06295987_102681</name>
</gene>
<feature type="transmembrane region" description="Helical" evidence="6">
    <location>
        <begin position="91"/>
        <end position="109"/>
    </location>
</feature>
<feature type="transmembrane region" description="Helical" evidence="6">
    <location>
        <begin position="212"/>
        <end position="232"/>
    </location>
</feature>
<proteinExistence type="predicted"/>
<keyword evidence="3 6" id="KW-1133">Transmembrane helix</keyword>
<evidence type="ECO:0000256" key="1">
    <source>
        <dbReference type="ARBA" id="ARBA00004141"/>
    </source>
</evidence>
<accession>A0A1U6HKZ8</accession>
<feature type="region of interest" description="Disordered" evidence="5">
    <location>
        <begin position="1"/>
        <end position="26"/>
    </location>
</feature>
<dbReference type="EMBL" id="FVZE01000002">
    <property type="protein sequence ID" value="SLJ96484.1"/>
    <property type="molecule type" value="Genomic_DNA"/>
</dbReference>
<sequence length="283" mass="30408">MTHPDREDVSRELAQDEAGLSRRERSQVKDSQRLSALTVFSVIRREGEEELHRPAASLWWSGIAAGFGISTSVLCQGLLYEAYEGHPQREIIAAWGYAMGFILVVLSRLQLFTENTLSVVLPLLAGPNGTRLYRTGRLWLIVLLANMIGTMASAIIAVMIGSPDSGLTAAMLEVSRHAAESRGMEALLNGVPAGFFVAAIVWMLPSSKGFEIIVVGLFAWLIAAGGFTHVIAGSTEMFMLALHGDLSFGQAIGMHLLPTLIGNVIGGTGLFALLAYGQIQAEI</sequence>
<evidence type="ECO:0000256" key="3">
    <source>
        <dbReference type="ARBA" id="ARBA00022989"/>
    </source>
</evidence>
<evidence type="ECO:0000256" key="4">
    <source>
        <dbReference type="ARBA" id="ARBA00023136"/>
    </source>
</evidence>
<organism evidence="7 8">
    <name type="scientific">Novosphingobium mathurense</name>
    <dbReference type="NCBI Taxonomy" id="428990"/>
    <lineage>
        <taxon>Bacteria</taxon>
        <taxon>Pseudomonadati</taxon>
        <taxon>Pseudomonadota</taxon>
        <taxon>Alphaproteobacteria</taxon>
        <taxon>Sphingomonadales</taxon>
        <taxon>Sphingomonadaceae</taxon>
        <taxon>Novosphingobium</taxon>
    </lineage>
</organism>